<organism evidence="10 11">
    <name type="scientific">Opisthorchis felineus</name>
    <dbReference type="NCBI Taxonomy" id="147828"/>
    <lineage>
        <taxon>Eukaryota</taxon>
        <taxon>Metazoa</taxon>
        <taxon>Spiralia</taxon>
        <taxon>Lophotrochozoa</taxon>
        <taxon>Platyhelminthes</taxon>
        <taxon>Trematoda</taxon>
        <taxon>Digenea</taxon>
        <taxon>Opisthorchiida</taxon>
        <taxon>Opisthorchiata</taxon>
        <taxon>Opisthorchiidae</taxon>
        <taxon>Opisthorchis</taxon>
    </lineage>
</organism>
<comment type="subunit">
    <text evidence="9">V-ATPase is a heteromultimeric enzyme made up of two complexes: the ATP-hydrolytic V1 complex and the proton translocation V0 complex.</text>
</comment>
<gene>
    <name evidence="10" type="ORF">CRM22_004989</name>
</gene>
<keyword evidence="11" id="KW-1185">Reference proteome</keyword>
<evidence type="ECO:0000256" key="7">
    <source>
        <dbReference type="ARBA" id="ARBA00023065"/>
    </source>
</evidence>
<dbReference type="InterPro" id="IPR008389">
    <property type="entry name" value="ATPase_V0-cplx_e1/e2_su"/>
</dbReference>
<dbReference type="Proteomes" id="UP000308267">
    <property type="component" value="Unassembled WGS sequence"/>
</dbReference>
<keyword evidence="7 9" id="KW-0406">Ion transport</keyword>
<evidence type="ECO:0000256" key="8">
    <source>
        <dbReference type="ARBA" id="ARBA00023136"/>
    </source>
</evidence>
<evidence type="ECO:0000256" key="5">
    <source>
        <dbReference type="ARBA" id="ARBA00022781"/>
    </source>
</evidence>
<keyword evidence="6 9" id="KW-1133">Transmembrane helix</keyword>
<evidence type="ECO:0000256" key="1">
    <source>
        <dbReference type="ARBA" id="ARBA00004127"/>
    </source>
</evidence>
<dbReference type="GO" id="GO:0046961">
    <property type="term" value="F:proton-transporting ATPase activity, rotational mechanism"/>
    <property type="evidence" value="ECO:0007669"/>
    <property type="project" value="InterPro"/>
</dbReference>
<dbReference type="Pfam" id="PF05493">
    <property type="entry name" value="ATP_synt_H"/>
    <property type="match status" value="1"/>
</dbReference>
<evidence type="ECO:0000256" key="9">
    <source>
        <dbReference type="PIRNR" id="PIRNR038097"/>
    </source>
</evidence>
<dbReference type="InterPro" id="IPR017385">
    <property type="entry name" value="ATPase_V0-cplx_e1/e2_su_met"/>
</dbReference>
<proteinExistence type="inferred from homology"/>
<evidence type="ECO:0000256" key="3">
    <source>
        <dbReference type="ARBA" id="ARBA00022448"/>
    </source>
</evidence>
<dbReference type="STRING" id="147828.A0A4S2LZ24"/>
<evidence type="ECO:0000256" key="4">
    <source>
        <dbReference type="ARBA" id="ARBA00022692"/>
    </source>
</evidence>
<evidence type="ECO:0000256" key="6">
    <source>
        <dbReference type="ARBA" id="ARBA00022989"/>
    </source>
</evidence>
<dbReference type="GO" id="GO:0033179">
    <property type="term" value="C:proton-transporting V-type ATPase, V0 domain"/>
    <property type="evidence" value="ECO:0007669"/>
    <property type="project" value="UniProtKB-UniRule"/>
</dbReference>
<comment type="caution">
    <text evidence="10">The sequence shown here is derived from an EMBL/GenBank/DDBJ whole genome shotgun (WGS) entry which is preliminary data.</text>
</comment>
<dbReference type="AlphaFoldDB" id="A0A4S2LZ24"/>
<evidence type="ECO:0000256" key="2">
    <source>
        <dbReference type="ARBA" id="ARBA00008328"/>
    </source>
</evidence>
<accession>A0A4S2LZ24</accession>
<dbReference type="PANTHER" id="PTHR12263:SF0">
    <property type="entry name" value="V-TYPE PROTON ATPASE SUBUNIT"/>
    <property type="match status" value="1"/>
</dbReference>
<feature type="transmembrane region" description="Helical" evidence="9">
    <location>
        <begin position="37"/>
        <end position="57"/>
    </location>
</feature>
<keyword evidence="8 9" id="KW-0472">Membrane</keyword>
<evidence type="ECO:0000313" key="10">
    <source>
        <dbReference type="EMBL" id="TGZ67079.1"/>
    </source>
</evidence>
<keyword evidence="5 9" id="KW-0375">Hydrogen ion transport</keyword>
<dbReference type="PIRSF" id="PIRSF038097">
    <property type="entry name" value="V-ATP_synth_e1/e2"/>
    <property type="match status" value="1"/>
</dbReference>
<comment type="subcellular location">
    <subcellularLocation>
        <location evidence="1">Endomembrane system</location>
        <topology evidence="1">Multi-pass membrane protein</topology>
    </subcellularLocation>
    <subcellularLocation>
        <location evidence="9">Membrane</location>
        <topology evidence="9">Multi-pass membrane protein</topology>
    </subcellularLocation>
</comment>
<dbReference type="PANTHER" id="PTHR12263">
    <property type="entry name" value="VACUOLAR ATP SYNTHASE SUBUNIT H"/>
    <property type="match status" value="1"/>
</dbReference>
<protein>
    <recommendedName>
        <fullName evidence="9">V-type proton ATPase subunit</fullName>
    </recommendedName>
</protein>
<sequence length="85" mass="9438">MGYEVPVTVITIFWLLIGLGGPLLVPKGPNRAMIQLMLVITSVCCYLVWLMCSLAQLSPLFGPKLSTAHIRVLKREWLNTATEPL</sequence>
<comment type="similarity">
    <text evidence="2 9">Belongs to the V-ATPase e1/e2 subunit family.</text>
</comment>
<keyword evidence="3 9" id="KW-0813">Transport</keyword>
<keyword evidence="4 9" id="KW-0812">Transmembrane</keyword>
<dbReference type="GO" id="GO:0012505">
    <property type="term" value="C:endomembrane system"/>
    <property type="evidence" value="ECO:0007669"/>
    <property type="project" value="UniProtKB-SubCell"/>
</dbReference>
<dbReference type="EMBL" id="SJOL01006428">
    <property type="protein sequence ID" value="TGZ67079.1"/>
    <property type="molecule type" value="Genomic_DNA"/>
</dbReference>
<name>A0A4S2LZ24_OPIFE</name>
<reference evidence="10 11" key="1">
    <citation type="journal article" date="2019" name="BMC Genomics">
        <title>New insights from Opisthorchis felineus genome: update on genomics of the epidemiologically important liver flukes.</title>
        <authorList>
            <person name="Ershov N.I."/>
            <person name="Mordvinov V.A."/>
            <person name="Prokhortchouk E.B."/>
            <person name="Pakharukova M.Y."/>
            <person name="Gunbin K.V."/>
            <person name="Ustyantsev K."/>
            <person name="Genaev M.A."/>
            <person name="Blinov A.G."/>
            <person name="Mazur A."/>
            <person name="Boulygina E."/>
            <person name="Tsygankova S."/>
            <person name="Khrameeva E."/>
            <person name="Chekanov N."/>
            <person name="Fan G."/>
            <person name="Xiao A."/>
            <person name="Zhang H."/>
            <person name="Xu X."/>
            <person name="Yang H."/>
            <person name="Solovyev V."/>
            <person name="Lee S.M."/>
            <person name="Liu X."/>
            <person name="Afonnikov D.A."/>
            <person name="Skryabin K.G."/>
        </authorList>
    </citation>
    <scope>NUCLEOTIDE SEQUENCE [LARGE SCALE GENOMIC DNA]</scope>
    <source>
        <strain evidence="10">AK-0245</strain>
        <tissue evidence="10">Whole organism</tissue>
    </source>
</reference>
<comment type="function">
    <text evidence="9">Subunit of the V0 complex of vacuolar(H+)-ATPase (V-ATPase), a multisubunit enzyme composed of a peripheral complex (V1) that hydrolyzes ATP and a membrane integral complex (V0) that translocates protons. V-ATPase is responsible for acidifying and maintaining the pH of intracellular compartments and in some cell types, is targeted to the plasma membrane, where it is responsible for acidifying the extracellular environment.</text>
</comment>
<evidence type="ECO:0000313" key="11">
    <source>
        <dbReference type="Proteomes" id="UP000308267"/>
    </source>
</evidence>
<dbReference type="OrthoDB" id="1508846at2759"/>
<feature type="transmembrane region" description="Helical" evidence="9">
    <location>
        <begin position="6"/>
        <end position="25"/>
    </location>
</feature>